<dbReference type="Proteomes" id="UP001384579">
    <property type="component" value="Unassembled WGS sequence"/>
</dbReference>
<gene>
    <name evidence="1" type="ORF">WMG39_07410</name>
</gene>
<name>A0ABU8YJZ8_9CYAN</name>
<organism evidence="1 2">
    <name type="scientific">Microcoleus anatoxicus PTRS2</name>
    <dbReference type="NCBI Taxonomy" id="2705321"/>
    <lineage>
        <taxon>Bacteria</taxon>
        <taxon>Bacillati</taxon>
        <taxon>Cyanobacteriota</taxon>
        <taxon>Cyanophyceae</taxon>
        <taxon>Oscillatoriophycideae</taxon>
        <taxon>Oscillatoriales</taxon>
        <taxon>Microcoleaceae</taxon>
        <taxon>Microcoleus</taxon>
        <taxon>Microcoleus anatoxicus</taxon>
    </lineage>
</organism>
<reference evidence="1 2" key="1">
    <citation type="journal article" date="2020" name="Harmful Algae">
        <title>Molecular and morphological characterization of a novel dihydroanatoxin-a producing Microcoleus species (cyanobacteria) from the Russian River, California, USA.</title>
        <authorList>
            <person name="Conklin K.Y."/>
            <person name="Stancheva R."/>
            <person name="Otten T.G."/>
            <person name="Fadness R."/>
            <person name="Boyer G.L."/>
            <person name="Read B."/>
            <person name="Zhang X."/>
            <person name="Sheath R.G."/>
        </authorList>
    </citation>
    <scope>NUCLEOTIDE SEQUENCE [LARGE SCALE GENOMIC DNA]</scope>
    <source>
        <strain evidence="1 2">PTRS2</strain>
    </source>
</reference>
<dbReference type="EMBL" id="JBBLXS010000067">
    <property type="protein sequence ID" value="MEK0184685.1"/>
    <property type="molecule type" value="Genomic_DNA"/>
</dbReference>
<evidence type="ECO:0000313" key="2">
    <source>
        <dbReference type="Proteomes" id="UP001384579"/>
    </source>
</evidence>
<sequence>MSWEEFLAEGDYAVTLIRNGLRKRGINAGESFVTQFNTDEDIPVYDNLGNKIFWISVKTVFQSITDPIRQIPPGYKGWMCGELESKQWVNPPAVVIWYCRNTTTAWGAITPTRPSTKWIIYPDRYGTKLDKRKTAATGETHYIYPSYCVPNSEIISKDEVINYIQQLSISC</sequence>
<dbReference type="RefSeq" id="WP_340517195.1">
    <property type="nucleotide sequence ID" value="NZ_JBBLXS010000067.1"/>
</dbReference>
<accession>A0ABU8YJZ8</accession>
<comment type="caution">
    <text evidence="1">The sequence shown here is derived from an EMBL/GenBank/DDBJ whole genome shotgun (WGS) entry which is preliminary data.</text>
</comment>
<proteinExistence type="predicted"/>
<evidence type="ECO:0000313" key="1">
    <source>
        <dbReference type="EMBL" id="MEK0184685.1"/>
    </source>
</evidence>
<protein>
    <submittedName>
        <fullName evidence="1">Uncharacterized protein</fullName>
    </submittedName>
</protein>
<keyword evidence="2" id="KW-1185">Reference proteome</keyword>